<gene>
    <name evidence="9" type="ORF">DBRI00130_LOCUS19724</name>
</gene>
<accession>A0A6S9BBP6</accession>
<feature type="region of interest" description="Disordered" evidence="7">
    <location>
        <begin position="75"/>
        <end position="104"/>
    </location>
</feature>
<dbReference type="GO" id="GO:0007131">
    <property type="term" value="P:reciprocal meiotic recombination"/>
    <property type="evidence" value="ECO:0007669"/>
    <property type="project" value="TreeGrafter"/>
</dbReference>
<protein>
    <recommendedName>
        <fullName evidence="8">Rad51-like C-terminal domain-containing protein</fullName>
    </recommendedName>
</protein>
<dbReference type="GO" id="GO:0005524">
    <property type="term" value="F:ATP binding"/>
    <property type="evidence" value="ECO:0007669"/>
    <property type="project" value="UniProtKB-KW"/>
</dbReference>
<keyword evidence="4" id="KW-0067">ATP-binding</keyword>
<dbReference type="GO" id="GO:0005657">
    <property type="term" value="C:replication fork"/>
    <property type="evidence" value="ECO:0007669"/>
    <property type="project" value="TreeGrafter"/>
</dbReference>
<dbReference type="InterPro" id="IPR027417">
    <property type="entry name" value="P-loop_NTPase"/>
</dbReference>
<evidence type="ECO:0000256" key="3">
    <source>
        <dbReference type="ARBA" id="ARBA00022763"/>
    </source>
</evidence>
<dbReference type="InterPro" id="IPR013632">
    <property type="entry name" value="Rad51_C"/>
</dbReference>
<evidence type="ECO:0000256" key="4">
    <source>
        <dbReference type="ARBA" id="ARBA00022840"/>
    </source>
</evidence>
<dbReference type="SUPFAM" id="SSF52540">
    <property type="entry name" value="P-loop containing nucleoside triphosphate hydrolases"/>
    <property type="match status" value="1"/>
</dbReference>
<reference evidence="9" key="1">
    <citation type="submission" date="2021-01" db="EMBL/GenBank/DDBJ databases">
        <authorList>
            <person name="Corre E."/>
            <person name="Pelletier E."/>
            <person name="Niang G."/>
            <person name="Scheremetjew M."/>
            <person name="Finn R."/>
            <person name="Kale V."/>
            <person name="Holt S."/>
            <person name="Cochrane G."/>
            <person name="Meng A."/>
            <person name="Brown T."/>
            <person name="Cohen L."/>
        </authorList>
    </citation>
    <scope>NUCLEOTIDE SEQUENCE</scope>
    <source>
        <strain evidence="9">GSO104</strain>
    </source>
</reference>
<evidence type="ECO:0000313" key="9">
    <source>
        <dbReference type="EMBL" id="CAE4616398.1"/>
    </source>
</evidence>
<dbReference type="EMBL" id="HBNS01025011">
    <property type="protein sequence ID" value="CAE4616398.1"/>
    <property type="molecule type" value="Transcribed_RNA"/>
</dbReference>
<feature type="domain" description="Rad51-like C-terminal" evidence="8">
    <location>
        <begin position="13"/>
        <end position="80"/>
    </location>
</feature>
<keyword evidence="2" id="KW-0547">Nucleotide-binding</keyword>
<evidence type="ECO:0000256" key="6">
    <source>
        <dbReference type="ARBA" id="ARBA00023242"/>
    </source>
</evidence>
<dbReference type="Gene3D" id="3.40.50.300">
    <property type="entry name" value="P-loop containing nucleotide triphosphate hydrolases"/>
    <property type="match status" value="1"/>
</dbReference>
<evidence type="ECO:0000256" key="7">
    <source>
        <dbReference type="SAM" id="MobiDB-lite"/>
    </source>
</evidence>
<name>A0A6S9BBP6_9STRA</name>
<dbReference type="GO" id="GO:0008821">
    <property type="term" value="F:crossover junction DNA endonuclease activity"/>
    <property type="evidence" value="ECO:0007669"/>
    <property type="project" value="TreeGrafter"/>
</dbReference>
<dbReference type="GO" id="GO:0000400">
    <property type="term" value="F:four-way junction DNA binding"/>
    <property type="evidence" value="ECO:0007669"/>
    <property type="project" value="TreeGrafter"/>
</dbReference>
<keyword evidence="3" id="KW-0227">DNA damage</keyword>
<dbReference type="AlphaFoldDB" id="A0A6S9BBP6"/>
<dbReference type="PANTHER" id="PTHR46239">
    <property type="entry name" value="DNA REPAIR PROTEIN RAD51 HOMOLOG 3 RAD51C"/>
    <property type="match status" value="1"/>
</dbReference>
<keyword evidence="6" id="KW-0539">Nucleus</keyword>
<dbReference type="GO" id="GO:0000707">
    <property type="term" value="P:meiotic DNA recombinase assembly"/>
    <property type="evidence" value="ECO:0007669"/>
    <property type="project" value="TreeGrafter"/>
</dbReference>
<evidence type="ECO:0000256" key="2">
    <source>
        <dbReference type="ARBA" id="ARBA00022741"/>
    </source>
</evidence>
<comment type="subcellular location">
    <subcellularLocation>
        <location evidence="1">Nucleus</location>
    </subcellularLocation>
</comment>
<dbReference type="InterPro" id="IPR052093">
    <property type="entry name" value="HR_Repair_Mediator"/>
</dbReference>
<dbReference type="GO" id="GO:0033063">
    <property type="term" value="C:Rad51B-Rad51C-Rad51D-XRCC2 complex"/>
    <property type="evidence" value="ECO:0007669"/>
    <property type="project" value="TreeGrafter"/>
</dbReference>
<feature type="compositionally biased region" description="Basic and acidic residues" evidence="7">
    <location>
        <begin position="88"/>
        <end position="98"/>
    </location>
</feature>
<feature type="region of interest" description="Disordered" evidence="7">
    <location>
        <begin position="1"/>
        <end position="23"/>
    </location>
</feature>
<sequence length="104" mass="11102">MTTKVGSGSSADVVSTSGGDLNDTTKLVPALGESWAHATTTRLLLDFMPSGVRCCRLVKSPHKAAGTALYDVTENGIRDVPPSSLPRQRNDLTLDASKRPRTNY</sequence>
<organism evidence="9">
    <name type="scientific">Ditylum brightwellii</name>
    <dbReference type="NCBI Taxonomy" id="49249"/>
    <lineage>
        <taxon>Eukaryota</taxon>
        <taxon>Sar</taxon>
        <taxon>Stramenopiles</taxon>
        <taxon>Ochrophyta</taxon>
        <taxon>Bacillariophyta</taxon>
        <taxon>Mediophyceae</taxon>
        <taxon>Lithodesmiophycidae</taxon>
        <taxon>Lithodesmiales</taxon>
        <taxon>Lithodesmiaceae</taxon>
        <taxon>Ditylum</taxon>
    </lineage>
</organism>
<evidence type="ECO:0000259" key="8">
    <source>
        <dbReference type="Pfam" id="PF08423"/>
    </source>
</evidence>
<evidence type="ECO:0000256" key="5">
    <source>
        <dbReference type="ARBA" id="ARBA00023204"/>
    </source>
</evidence>
<evidence type="ECO:0000256" key="1">
    <source>
        <dbReference type="ARBA" id="ARBA00004123"/>
    </source>
</evidence>
<dbReference type="PANTHER" id="PTHR46239:SF1">
    <property type="entry name" value="DNA REPAIR PROTEIN RAD51 HOMOLOG 3"/>
    <property type="match status" value="1"/>
</dbReference>
<proteinExistence type="predicted"/>
<dbReference type="GO" id="GO:0033065">
    <property type="term" value="C:Rad51C-XRCC3 complex"/>
    <property type="evidence" value="ECO:0007669"/>
    <property type="project" value="TreeGrafter"/>
</dbReference>
<dbReference type="Pfam" id="PF08423">
    <property type="entry name" value="Rad51"/>
    <property type="match status" value="1"/>
</dbReference>
<keyword evidence="5" id="KW-0234">DNA repair</keyword>